<sequence length="167" mass="19363">MKAKAKIKGAIHLNTVIQQITENQEPKIKHVDAEEQNLYKSGLLLLSTFIKEDFLDLPLLPENIRTNPTDGLFYNLPFYHDESLYQNGRSQDLLVVYQIQEGVLECPLRIEFELLNKSPVNYVIRIFDQSGERTAKYNLVERRNGTNYSNYKELLDMTLSEIVAHFA</sequence>
<reference evidence="1 2" key="1">
    <citation type="submission" date="2017-07" db="EMBL/GenBank/DDBJ databases">
        <title>Isolation and whole genome analysis of endospore-forming bacteria from heroin.</title>
        <authorList>
            <person name="Kalinowski J."/>
            <person name="Ahrens B."/>
            <person name="Al-Dilaimi A."/>
            <person name="Winkler A."/>
            <person name="Wibberg D."/>
            <person name="Schleenbecker U."/>
            <person name="Ruckert C."/>
            <person name="Wolfel R."/>
            <person name="Grass G."/>
        </authorList>
    </citation>
    <scope>NUCLEOTIDE SEQUENCE [LARGE SCALE GENOMIC DNA]</scope>
    <source>
        <strain evidence="1 2">7539</strain>
    </source>
</reference>
<organism evidence="1 2">
    <name type="scientific">Shouchella clausii</name>
    <name type="common">Alkalihalobacillus clausii</name>
    <dbReference type="NCBI Taxonomy" id="79880"/>
    <lineage>
        <taxon>Bacteria</taxon>
        <taxon>Bacillati</taxon>
        <taxon>Bacillota</taxon>
        <taxon>Bacilli</taxon>
        <taxon>Bacillales</taxon>
        <taxon>Bacillaceae</taxon>
        <taxon>Shouchella</taxon>
    </lineage>
</organism>
<dbReference type="EMBL" id="NPCC01000032">
    <property type="protein sequence ID" value="PAE87656.1"/>
    <property type="molecule type" value="Genomic_DNA"/>
</dbReference>
<dbReference type="AlphaFoldDB" id="A0A268NW00"/>
<dbReference type="Proteomes" id="UP000216207">
    <property type="component" value="Unassembled WGS sequence"/>
</dbReference>
<name>A0A268NW00_SHOCL</name>
<accession>A0A268NW00</accession>
<gene>
    <name evidence="1" type="ORF">CHH72_17375</name>
</gene>
<evidence type="ECO:0000313" key="2">
    <source>
        <dbReference type="Proteomes" id="UP000216207"/>
    </source>
</evidence>
<evidence type="ECO:0000313" key="1">
    <source>
        <dbReference type="EMBL" id="PAE87656.1"/>
    </source>
</evidence>
<proteinExistence type="predicted"/>
<comment type="caution">
    <text evidence="1">The sequence shown here is derived from an EMBL/GenBank/DDBJ whole genome shotgun (WGS) entry which is preliminary data.</text>
</comment>
<protein>
    <submittedName>
        <fullName evidence="1">Uncharacterized protein</fullName>
    </submittedName>
</protein>